<evidence type="ECO:0000313" key="4">
    <source>
        <dbReference type="EMBL" id="PYI21558.1"/>
    </source>
</evidence>
<gene>
    <name evidence="4" type="ORF">BO99DRAFT_327879</name>
</gene>
<feature type="domain" description="WGR" evidence="3">
    <location>
        <begin position="158"/>
        <end position="258"/>
    </location>
</feature>
<sequence>MGKTFQKIHACSAGKFPKDGDKIPQWIRANGGEYHSTIAPQVTHLITTLEAYKKNITPVREAKALKNIKIVTFDWLEDSLLAKDRKPKRVTEYLLETVVKEEKKRKKKPARGASRAIKSVDAAGTTRKAGAAKKPAGTPSSPLASRHLVPEASNGETKYCIYVGEKTGIKYDIPLVRFMASRRSRERIRLKVYESKAEPHVYAAYMEYSRSGAACAQILTPLGTSLKTAMDAFEAKFKSKTGIAWADRSNGVAPPPKVDKEGNPLPAHQGWYFFEDGQSILSQYLQSSTAVEDQGPEFETAGGGHFGLMEEMHCSGR</sequence>
<name>A0A2V5HAZ2_ASPV1</name>
<keyword evidence="5" id="KW-1185">Reference proteome</keyword>
<feature type="region of interest" description="Disordered" evidence="1">
    <location>
        <begin position="104"/>
        <end position="147"/>
    </location>
</feature>
<dbReference type="SUPFAM" id="SSF52113">
    <property type="entry name" value="BRCT domain"/>
    <property type="match status" value="1"/>
</dbReference>
<organism evidence="4 5">
    <name type="scientific">Aspergillus violaceofuscus (strain CBS 115571)</name>
    <dbReference type="NCBI Taxonomy" id="1450538"/>
    <lineage>
        <taxon>Eukaryota</taxon>
        <taxon>Fungi</taxon>
        <taxon>Dikarya</taxon>
        <taxon>Ascomycota</taxon>
        <taxon>Pezizomycotina</taxon>
        <taxon>Eurotiomycetes</taxon>
        <taxon>Eurotiomycetidae</taxon>
        <taxon>Eurotiales</taxon>
        <taxon>Aspergillaceae</taxon>
        <taxon>Aspergillus</taxon>
    </lineage>
</organism>
<feature type="domain" description="BRCT" evidence="2">
    <location>
        <begin position="1"/>
        <end position="80"/>
    </location>
</feature>
<evidence type="ECO:0000313" key="5">
    <source>
        <dbReference type="Proteomes" id="UP000249829"/>
    </source>
</evidence>
<dbReference type="EMBL" id="KZ825116">
    <property type="protein sequence ID" value="PYI21558.1"/>
    <property type="molecule type" value="Genomic_DNA"/>
</dbReference>
<dbReference type="AlphaFoldDB" id="A0A2V5HAZ2"/>
<dbReference type="PROSITE" id="PS50172">
    <property type="entry name" value="BRCT"/>
    <property type="match status" value="1"/>
</dbReference>
<dbReference type="InterPro" id="IPR008893">
    <property type="entry name" value="WGR_domain"/>
</dbReference>
<feature type="compositionally biased region" description="Low complexity" evidence="1">
    <location>
        <begin position="122"/>
        <end position="139"/>
    </location>
</feature>
<dbReference type="InterPro" id="IPR036420">
    <property type="entry name" value="BRCT_dom_sf"/>
</dbReference>
<dbReference type="Proteomes" id="UP000249829">
    <property type="component" value="Unassembled WGS sequence"/>
</dbReference>
<accession>A0A2V5HAZ2</accession>
<proteinExistence type="predicted"/>
<dbReference type="SUPFAM" id="SSF142921">
    <property type="entry name" value="WGR domain-like"/>
    <property type="match status" value="1"/>
</dbReference>
<protein>
    <submittedName>
        <fullName evidence="4">BRCT domain protein</fullName>
    </submittedName>
</protein>
<dbReference type="OMA" id="WFYLEEK"/>
<evidence type="ECO:0000259" key="3">
    <source>
        <dbReference type="PROSITE" id="PS51977"/>
    </source>
</evidence>
<dbReference type="Pfam" id="PF00533">
    <property type="entry name" value="BRCT"/>
    <property type="match status" value="1"/>
</dbReference>
<reference evidence="4 5" key="1">
    <citation type="submission" date="2018-02" db="EMBL/GenBank/DDBJ databases">
        <title>The genomes of Aspergillus section Nigri reveals drivers in fungal speciation.</title>
        <authorList>
            <consortium name="DOE Joint Genome Institute"/>
            <person name="Vesth T.C."/>
            <person name="Nybo J."/>
            <person name="Theobald S."/>
            <person name="Brandl J."/>
            <person name="Frisvad J.C."/>
            <person name="Nielsen K.F."/>
            <person name="Lyhne E.K."/>
            <person name="Kogle M.E."/>
            <person name="Kuo A."/>
            <person name="Riley R."/>
            <person name="Clum A."/>
            <person name="Nolan M."/>
            <person name="Lipzen A."/>
            <person name="Salamov A."/>
            <person name="Henrissat B."/>
            <person name="Wiebenga A."/>
            <person name="De vries R.P."/>
            <person name="Grigoriev I.V."/>
            <person name="Mortensen U.H."/>
            <person name="Andersen M.R."/>
            <person name="Baker S.E."/>
        </authorList>
    </citation>
    <scope>NUCLEOTIDE SEQUENCE [LARGE SCALE GENOMIC DNA]</scope>
    <source>
        <strain evidence="4 5">CBS 115571</strain>
    </source>
</reference>
<dbReference type="CDD" id="cd00027">
    <property type="entry name" value="BRCT"/>
    <property type="match status" value="1"/>
</dbReference>
<dbReference type="STRING" id="1450538.A0A2V5HAZ2"/>
<dbReference type="PROSITE" id="PS51977">
    <property type="entry name" value="WGR"/>
    <property type="match status" value="1"/>
</dbReference>
<dbReference type="Gene3D" id="3.40.50.10190">
    <property type="entry name" value="BRCT domain"/>
    <property type="match status" value="1"/>
</dbReference>
<dbReference type="InterPro" id="IPR036930">
    <property type="entry name" value="WGR_dom_sf"/>
</dbReference>
<dbReference type="InterPro" id="IPR001357">
    <property type="entry name" value="BRCT_dom"/>
</dbReference>
<evidence type="ECO:0000259" key="2">
    <source>
        <dbReference type="PROSITE" id="PS50172"/>
    </source>
</evidence>
<evidence type="ECO:0000256" key="1">
    <source>
        <dbReference type="SAM" id="MobiDB-lite"/>
    </source>
</evidence>